<dbReference type="STRING" id="94128.A0A2A3E3G3"/>
<name>A0A2A3E3G3_APICC</name>
<organism evidence="1 2">
    <name type="scientific">Apis cerana cerana</name>
    <name type="common">Oriental honeybee</name>
    <dbReference type="NCBI Taxonomy" id="94128"/>
    <lineage>
        <taxon>Eukaryota</taxon>
        <taxon>Metazoa</taxon>
        <taxon>Ecdysozoa</taxon>
        <taxon>Arthropoda</taxon>
        <taxon>Hexapoda</taxon>
        <taxon>Insecta</taxon>
        <taxon>Pterygota</taxon>
        <taxon>Neoptera</taxon>
        <taxon>Endopterygota</taxon>
        <taxon>Hymenoptera</taxon>
        <taxon>Apocrita</taxon>
        <taxon>Aculeata</taxon>
        <taxon>Apoidea</taxon>
        <taxon>Anthophila</taxon>
        <taxon>Apidae</taxon>
        <taxon>Apis</taxon>
    </lineage>
</organism>
<dbReference type="PANTHER" id="PTHR34649">
    <property type="entry name" value="CILIA- AND FLAGELLA-ASSOCIATED PROTEIN 99"/>
    <property type="match status" value="1"/>
</dbReference>
<dbReference type="AlphaFoldDB" id="A0A2A3E3G3"/>
<keyword evidence="2" id="KW-1185">Reference proteome</keyword>
<proteinExistence type="predicted"/>
<gene>
    <name evidence="1" type="ORF">APICC_01498</name>
</gene>
<sequence length="403" mass="47740">MNCTEEELMKTNVFQLPILIPLIKILDVYLILKQELSPDEFCIFLFVEKKSKDKCKFDFNPIEQHFNKFEELRIMPISLQNIFIDLFMNIVRYAIFLESVSKDYLDKQNCRNYDDLHQTMYSIDCFVHFKVKKILNLIGYLLRAETPNFFLEKGCLTFEEHFVEQNLVFPLLEATPYLEKLQEHLKKYLRNIKIPKKESTTPIFMNVLNRPRTRLNVPPNTPEDFSVTKFARKVPRSNYLKPLTETKLESLRKTNKLNAMNLLKDANKNAPNCFQRYKFLEKSIEKQKSKTTFVRKSIPNFKPVEIKHTTASTLRECAHVINLEEREIKKLKALTEGNFDPSLILKLEEEKRQQQREEELLKIKEKHLLALLTRENAFIAKKLLLNDIKAHAETVRKEVSTEY</sequence>
<dbReference type="EMBL" id="KZ288417">
    <property type="protein sequence ID" value="PBC26024.1"/>
    <property type="molecule type" value="Genomic_DNA"/>
</dbReference>
<dbReference type="Proteomes" id="UP000242457">
    <property type="component" value="Unassembled WGS sequence"/>
</dbReference>
<reference evidence="1 2" key="1">
    <citation type="submission" date="2014-07" db="EMBL/GenBank/DDBJ databases">
        <title>Genomic and transcriptomic analysis on Apis cerana provide comprehensive insights into honey bee biology.</title>
        <authorList>
            <person name="Diao Q."/>
            <person name="Sun L."/>
            <person name="Zheng H."/>
            <person name="Zheng H."/>
            <person name="Xu S."/>
            <person name="Wang S."/>
            <person name="Zeng Z."/>
            <person name="Hu F."/>
            <person name="Su S."/>
            <person name="Wu J."/>
        </authorList>
    </citation>
    <scope>NUCLEOTIDE SEQUENCE [LARGE SCALE GENOMIC DNA]</scope>
    <source>
        <tissue evidence="1">Pupae without intestine</tissue>
    </source>
</reference>
<dbReference type="OrthoDB" id="10262255at2759"/>
<evidence type="ECO:0000313" key="1">
    <source>
        <dbReference type="EMBL" id="PBC26024.1"/>
    </source>
</evidence>
<accession>A0A2A3E3G3</accession>
<dbReference type="PANTHER" id="PTHR34649:SF1">
    <property type="entry name" value="CILIA- AND FLAGELLA-ASSOCIATED PROTEIN 99"/>
    <property type="match status" value="1"/>
</dbReference>
<dbReference type="InterPro" id="IPR039341">
    <property type="entry name" value="CFAP99"/>
</dbReference>
<evidence type="ECO:0000313" key="2">
    <source>
        <dbReference type="Proteomes" id="UP000242457"/>
    </source>
</evidence>
<protein>
    <submittedName>
        <fullName evidence="1">Uncharacterized protein</fullName>
    </submittedName>
</protein>